<dbReference type="RefSeq" id="WP_136521341.1">
    <property type="nucleotide sequence ID" value="NZ_SDLV01000004.1"/>
</dbReference>
<dbReference type="Proteomes" id="UP000306038">
    <property type="component" value="Unassembled WGS sequence"/>
</dbReference>
<organism evidence="1 2">
    <name type="scientific">Chryseobacterium candidae</name>
    <dbReference type="NCBI Taxonomy" id="1978493"/>
    <lineage>
        <taxon>Bacteria</taxon>
        <taxon>Pseudomonadati</taxon>
        <taxon>Bacteroidota</taxon>
        <taxon>Flavobacteriia</taxon>
        <taxon>Flavobacteriales</taxon>
        <taxon>Weeksellaceae</taxon>
        <taxon>Chryseobacterium group</taxon>
        <taxon>Chryseobacterium</taxon>
    </lineage>
</organism>
<keyword evidence="2" id="KW-1185">Reference proteome</keyword>
<comment type="caution">
    <text evidence="1">The sequence shown here is derived from an EMBL/GenBank/DDBJ whole genome shotgun (WGS) entry which is preliminary data.</text>
</comment>
<dbReference type="EMBL" id="SDLV01000004">
    <property type="protein sequence ID" value="THV62931.1"/>
    <property type="molecule type" value="Genomic_DNA"/>
</dbReference>
<gene>
    <name evidence="1" type="ORF">EK417_03455</name>
</gene>
<accession>A0ABY2RBE9</accession>
<protein>
    <submittedName>
        <fullName evidence="1">Uncharacterized protein</fullName>
    </submittedName>
</protein>
<proteinExistence type="predicted"/>
<sequence>MDKYAGNVPEIRQSYYNFHPYQPDNTLEWYSFGGRANWGLTTAAAGIENFAGQARVTTTGSSIKLYLPNSNGNVFIRNAYAKTTAISKIGGMLGKFSFGLGVAMDVKGMQVYKNNPKSPNAVQPAKAGINTVVGAVGTWGGFAGAIYSIFYFGIDAFYPNGWNGVHNDIEAAETKGNYHMDWGTMAPNGA</sequence>
<name>A0ABY2RBE9_9FLAO</name>
<evidence type="ECO:0000313" key="2">
    <source>
        <dbReference type="Proteomes" id="UP000306038"/>
    </source>
</evidence>
<reference evidence="1 2" key="1">
    <citation type="submission" date="2019-01" db="EMBL/GenBank/DDBJ databases">
        <authorList>
            <person name="B I."/>
            <person name="Ch S."/>
            <person name="Ch V.R."/>
        </authorList>
    </citation>
    <scope>NUCLEOTIDE SEQUENCE [LARGE SCALE GENOMIC DNA]</scope>
    <source>
        <strain evidence="1 2">JC507</strain>
    </source>
</reference>
<evidence type="ECO:0000313" key="1">
    <source>
        <dbReference type="EMBL" id="THV62931.1"/>
    </source>
</evidence>